<evidence type="ECO:0000256" key="3">
    <source>
        <dbReference type="PROSITE-ProRule" id="PRU00810"/>
    </source>
</evidence>
<sequence>MERGCLSTKSPPFKPPAKKVTINQGIQYLEAIKDTFPHDPETYQIFVGVMRDYKSKRIDIERVVFRISMLFKGHKNLLRGFNKFLPNDMKTVKLN</sequence>
<gene>
    <name evidence="4" type="ORF">GUJ93_ZPchr0010g9253</name>
</gene>
<evidence type="ECO:0000256" key="2">
    <source>
        <dbReference type="ARBA" id="ARBA00023242"/>
    </source>
</evidence>
<dbReference type="OrthoDB" id="694798at2759"/>
<keyword evidence="5" id="KW-1185">Reference proteome</keyword>
<evidence type="ECO:0000313" key="4">
    <source>
        <dbReference type="EMBL" id="KAG8087162.1"/>
    </source>
</evidence>
<reference evidence="4" key="2">
    <citation type="submission" date="2021-02" db="EMBL/GenBank/DDBJ databases">
        <authorList>
            <person name="Kimball J.A."/>
            <person name="Haas M.W."/>
            <person name="Macchietto M."/>
            <person name="Kono T."/>
            <person name="Duquette J."/>
            <person name="Shao M."/>
        </authorList>
    </citation>
    <scope>NUCLEOTIDE SEQUENCE</scope>
    <source>
        <tissue evidence="4">Fresh leaf tissue</tissue>
    </source>
</reference>
<organism evidence="4 5">
    <name type="scientific">Zizania palustris</name>
    <name type="common">Northern wild rice</name>
    <dbReference type="NCBI Taxonomy" id="103762"/>
    <lineage>
        <taxon>Eukaryota</taxon>
        <taxon>Viridiplantae</taxon>
        <taxon>Streptophyta</taxon>
        <taxon>Embryophyta</taxon>
        <taxon>Tracheophyta</taxon>
        <taxon>Spermatophyta</taxon>
        <taxon>Magnoliopsida</taxon>
        <taxon>Liliopsida</taxon>
        <taxon>Poales</taxon>
        <taxon>Poaceae</taxon>
        <taxon>BOP clade</taxon>
        <taxon>Oryzoideae</taxon>
        <taxon>Oryzeae</taxon>
        <taxon>Zizaniinae</taxon>
        <taxon>Zizania</taxon>
    </lineage>
</organism>
<dbReference type="FunFam" id="1.20.1160.11:FF:000001">
    <property type="entry name" value="Paired amphipathic helix protein Sin3"/>
    <property type="match status" value="1"/>
</dbReference>
<comment type="caution">
    <text evidence="4">The sequence shown here is derived from an EMBL/GenBank/DDBJ whole genome shotgun (WGS) entry which is preliminary data.</text>
</comment>
<proteinExistence type="predicted"/>
<dbReference type="PROSITE" id="PS51477">
    <property type="entry name" value="PAH"/>
    <property type="match status" value="1"/>
</dbReference>
<dbReference type="InterPro" id="IPR039774">
    <property type="entry name" value="Sin3-like"/>
</dbReference>
<dbReference type="AlphaFoldDB" id="A0A8J6BFL2"/>
<comment type="subcellular location">
    <subcellularLocation>
        <location evidence="1 3">Nucleus</location>
    </subcellularLocation>
</comment>
<dbReference type="Proteomes" id="UP000729402">
    <property type="component" value="Unassembled WGS sequence"/>
</dbReference>
<dbReference type="GO" id="GO:0005634">
    <property type="term" value="C:nucleus"/>
    <property type="evidence" value="ECO:0007669"/>
    <property type="project" value="UniProtKB-SubCell"/>
</dbReference>
<dbReference type="GO" id="GO:0003714">
    <property type="term" value="F:transcription corepressor activity"/>
    <property type="evidence" value="ECO:0007669"/>
    <property type="project" value="InterPro"/>
</dbReference>
<keyword evidence="2 3" id="KW-0539">Nucleus</keyword>
<dbReference type="EMBL" id="JAAALK010000082">
    <property type="protein sequence ID" value="KAG8087162.1"/>
    <property type="molecule type" value="Genomic_DNA"/>
</dbReference>
<evidence type="ECO:0000256" key="1">
    <source>
        <dbReference type="ARBA" id="ARBA00004123"/>
    </source>
</evidence>
<accession>A0A8J6BFL2</accession>
<protein>
    <submittedName>
        <fullName evidence="4">Uncharacterized protein</fullName>
    </submittedName>
</protein>
<name>A0A8J6BFL2_ZIZPA</name>
<dbReference type="PANTHER" id="PTHR12346">
    <property type="entry name" value="SIN3B-RELATED"/>
    <property type="match status" value="1"/>
</dbReference>
<reference evidence="4" key="1">
    <citation type="journal article" date="2021" name="bioRxiv">
        <title>Whole Genome Assembly and Annotation of Northern Wild Rice, Zizania palustris L., Supports a Whole Genome Duplication in the Zizania Genus.</title>
        <authorList>
            <person name="Haas M."/>
            <person name="Kono T."/>
            <person name="Macchietto M."/>
            <person name="Millas R."/>
            <person name="McGilp L."/>
            <person name="Shao M."/>
            <person name="Duquette J."/>
            <person name="Hirsch C.N."/>
            <person name="Kimball J."/>
        </authorList>
    </citation>
    <scope>NUCLEOTIDE SEQUENCE</scope>
    <source>
        <tissue evidence="4">Fresh leaf tissue</tissue>
    </source>
</reference>
<evidence type="ECO:0000313" key="5">
    <source>
        <dbReference type="Proteomes" id="UP000729402"/>
    </source>
</evidence>
<dbReference type="Pfam" id="PF02671">
    <property type="entry name" value="PAH"/>
    <property type="match status" value="1"/>
</dbReference>
<dbReference type="InterPro" id="IPR003822">
    <property type="entry name" value="PAH"/>
</dbReference>